<sequence>MGARTRKFIGLFGILAFLGAYVVAATVIADFLPDNRLVELAYFVIAGTFWFIPILPLITWMNRGR</sequence>
<dbReference type="Pfam" id="PF11003">
    <property type="entry name" value="DUF2842"/>
    <property type="match status" value="1"/>
</dbReference>
<accession>A0ABW4N4P3</accession>
<evidence type="ECO:0000313" key="3">
    <source>
        <dbReference type="Proteomes" id="UP001597237"/>
    </source>
</evidence>
<evidence type="ECO:0000256" key="1">
    <source>
        <dbReference type="SAM" id="Phobius"/>
    </source>
</evidence>
<reference evidence="3" key="1">
    <citation type="journal article" date="2019" name="Int. J. Syst. Evol. Microbiol.">
        <title>The Global Catalogue of Microorganisms (GCM) 10K type strain sequencing project: providing services to taxonomists for standard genome sequencing and annotation.</title>
        <authorList>
            <consortium name="The Broad Institute Genomics Platform"/>
            <consortium name="The Broad Institute Genome Sequencing Center for Infectious Disease"/>
            <person name="Wu L."/>
            <person name="Ma J."/>
        </authorList>
    </citation>
    <scope>NUCLEOTIDE SEQUENCE [LARGE SCALE GENOMIC DNA]</scope>
    <source>
        <strain evidence="3">DFY28</strain>
    </source>
</reference>
<comment type="caution">
    <text evidence="2">The sequence shown here is derived from an EMBL/GenBank/DDBJ whole genome shotgun (WGS) entry which is preliminary data.</text>
</comment>
<gene>
    <name evidence="2" type="ORF">ACFSC0_16980</name>
</gene>
<keyword evidence="3" id="KW-1185">Reference proteome</keyword>
<keyword evidence="1" id="KW-1133">Transmembrane helix</keyword>
<feature type="transmembrane region" description="Helical" evidence="1">
    <location>
        <begin position="40"/>
        <end position="60"/>
    </location>
</feature>
<dbReference type="InterPro" id="IPR021265">
    <property type="entry name" value="DUF2842"/>
</dbReference>
<protein>
    <submittedName>
        <fullName evidence="2">DUF2842 domain-containing protein</fullName>
    </submittedName>
</protein>
<name>A0ABW4N4P3_9CAUL</name>
<proteinExistence type="predicted"/>
<dbReference type="Proteomes" id="UP001597237">
    <property type="component" value="Unassembled WGS sequence"/>
</dbReference>
<dbReference type="RefSeq" id="WP_377282051.1">
    <property type="nucleotide sequence ID" value="NZ_JBHRSI010000005.1"/>
</dbReference>
<keyword evidence="1" id="KW-0472">Membrane</keyword>
<keyword evidence="1" id="KW-0812">Transmembrane</keyword>
<organism evidence="2 3">
    <name type="scientific">Phenylobacterium terrae</name>
    <dbReference type="NCBI Taxonomy" id="2665495"/>
    <lineage>
        <taxon>Bacteria</taxon>
        <taxon>Pseudomonadati</taxon>
        <taxon>Pseudomonadota</taxon>
        <taxon>Alphaproteobacteria</taxon>
        <taxon>Caulobacterales</taxon>
        <taxon>Caulobacteraceae</taxon>
        <taxon>Phenylobacterium</taxon>
    </lineage>
</organism>
<evidence type="ECO:0000313" key="2">
    <source>
        <dbReference type="EMBL" id="MFD1785097.1"/>
    </source>
</evidence>
<dbReference type="EMBL" id="JBHUEY010000006">
    <property type="protein sequence ID" value="MFD1785097.1"/>
    <property type="molecule type" value="Genomic_DNA"/>
</dbReference>